<protein>
    <recommendedName>
        <fullName evidence="3">Protein kinase domain-containing protein</fullName>
    </recommendedName>
</protein>
<reference evidence="1 2" key="1">
    <citation type="journal article" date="2017" name="Curr. Biol.">
        <title>Genome architecture and evolution of a unichromosomal asexual nematode.</title>
        <authorList>
            <person name="Fradin H."/>
            <person name="Zegar C."/>
            <person name="Gutwein M."/>
            <person name="Lucas J."/>
            <person name="Kovtun M."/>
            <person name="Corcoran D."/>
            <person name="Baugh L.R."/>
            <person name="Kiontke K."/>
            <person name="Gunsalus K."/>
            <person name="Fitch D.H."/>
            <person name="Piano F."/>
        </authorList>
    </citation>
    <scope>NUCLEOTIDE SEQUENCE [LARGE SCALE GENOMIC DNA]</scope>
    <source>
        <strain evidence="1">PF1309</strain>
    </source>
</reference>
<evidence type="ECO:0000313" key="1">
    <source>
        <dbReference type="EMBL" id="PAV90988.1"/>
    </source>
</evidence>
<organism evidence="1 2">
    <name type="scientific">Diploscapter pachys</name>
    <dbReference type="NCBI Taxonomy" id="2018661"/>
    <lineage>
        <taxon>Eukaryota</taxon>
        <taxon>Metazoa</taxon>
        <taxon>Ecdysozoa</taxon>
        <taxon>Nematoda</taxon>
        <taxon>Chromadorea</taxon>
        <taxon>Rhabditida</taxon>
        <taxon>Rhabditina</taxon>
        <taxon>Rhabditomorpha</taxon>
        <taxon>Rhabditoidea</taxon>
        <taxon>Rhabditidae</taxon>
        <taxon>Diploscapter</taxon>
    </lineage>
</organism>
<accession>A0A2A2LXV8</accession>
<dbReference type="Proteomes" id="UP000218231">
    <property type="component" value="Unassembled WGS sequence"/>
</dbReference>
<dbReference type="GO" id="GO:0004672">
    <property type="term" value="F:protein kinase activity"/>
    <property type="evidence" value="ECO:0007669"/>
    <property type="project" value="InterPro"/>
</dbReference>
<evidence type="ECO:0008006" key="3">
    <source>
        <dbReference type="Google" id="ProtNLM"/>
    </source>
</evidence>
<comment type="caution">
    <text evidence="1">The sequence shown here is derived from an EMBL/GenBank/DDBJ whole genome shotgun (WGS) entry which is preliminary data.</text>
</comment>
<dbReference type="Gene3D" id="1.10.510.10">
    <property type="entry name" value="Transferase(Phosphotransferase) domain 1"/>
    <property type="match status" value="1"/>
</dbReference>
<dbReference type="InterPro" id="IPR011009">
    <property type="entry name" value="Kinase-like_dom_sf"/>
</dbReference>
<dbReference type="AlphaFoldDB" id="A0A2A2LXV8"/>
<dbReference type="EMBL" id="LIAE01006339">
    <property type="protein sequence ID" value="PAV90988.1"/>
    <property type="molecule type" value="Genomic_DNA"/>
</dbReference>
<sequence>MDTNCAYNIIVNPIKSMTYAEAENFENFKIKIIVEMRQIFSVLLLPQLVLVVQYLHKVNVVHRDLSTGNILISKIDNDKIREIVRGANKAIMKLRFSRKFYEASSIEEAAQLLKKAVDPYSDKDLLMWDSLFLDSYYTNRDTPFGKRTLIIFEHTKYYHQRHVTWTPKFAKAMNLRERMECNDTKTVDEIMDEIKDLSIQAEEAWRNTEISPQEVEEFWEKAKLDERKWINECQAEIKKFKNAGQRVYQLYQDIEDLRLGEAFYRTTFEKKLKMYTDAATKYTDEEVITYWDTL</sequence>
<dbReference type="SUPFAM" id="SSF56112">
    <property type="entry name" value="Protein kinase-like (PK-like)"/>
    <property type="match status" value="1"/>
</dbReference>
<name>A0A2A2LXV8_9BILA</name>
<keyword evidence="2" id="KW-1185">Reference proteome</keyword>
<dbReference type="InterPro" id="IPR008266">
    <property type="entry name" value="Tyr_kinase_AS"/>
</dbReference>
<evidence type="ECO:0000313" key="2">
    <source>
        <dbReference type="Proteomes" id="UP000218231"/>
    </source>
</evidence>
<dbReference type="PROSITE" id="PS00109">
    <property type="entry name" value="PROTEIN_KINASE_TYR"/>
    <property type="match status" value="1"/>
</dbReference>
<proteinExistence type="predicted"/>
<gene>
    <name evidence="1" type="ORF">WR25_21483</name>
</gene>